<dbReference type="EMBL" id="AQHW01000025">
    <property type="protein sequence ID" value="KKB49513.1"/>
    <property type="molecule type" value="Genomic_DNA"/>
</dbReference>
<dbReference type="Proteomes" id="UP000033035">
    <property type="component" value="Unassembled WGS sequence"/>
</dbReference>
<dbReference type="HOGENOM" id="CLU_2509655_0_0_10"/>
<protein>
    <submittedName>
        <fullName evidence="1">Uncharacterized protein</fullName>
    </submittedName>
</protein>
<keyword evidence="2" id="KW-1185">Reference proteome</keyword>
<gene>
    <name evidence="1" type="ORF">HMPREF1536_04577</name>
</gene>
<proteinExistence type="predicted"/>
<evidence type="ECO:0000313" key="2">
    <source>
        <dbReference type="Proteomes" id="UP000033035"/>
    </source>
</evidence>
<accession>A0A0F5IVE9</accession>
<dbReference type="STRING" id="1203610.HMPREF1536_04577"/>
<dbReference type="AlphaFoldDB" id="A0A0F5IVE9"/>
<organism evidence="1 2">
    <name type="scientific">Parabacteroides gordonii MS-1 = DSM 23371</name>
    <dbReference type="NCBI Taxonomy" id="1203610"/>
    <lineage>
        <taxon>Bacteria</taxon>
        <taxon>Pseudomonadati</taxon>
        <taxon>Bacteroidota</taxon>
        <taxon>Bacteroidia</taxon>
        <taxon>Bacteroidales</taxon>
        <taxon>Tannerellaceae</taxon>
        <taxon>Parabacteroides</taxon>
    </lineage>
</organism>
<dbReference type="PATRIC" id="fig|1203610.3.peg.4666"/>
<sequence>MKTNRNIHTSSCLQCNPCGSGCTIVDNRISFVFDSEKKHFSHLLFDPTPVACMGRCGRSCQAGFRLVQEAKYRTTSVEQLKTINI</sequence>
<comment type="caution">
    <text evidence="1">The sequence shown here is derived from an EMBL/GenBank/DDBJ whole genome shotgun (WGS) entry which is preliminary data.</text>
</comment>
<name>A0A0F5IVE9_9BACT</name>
<evidence type="ECO:0000313" key="1">
    <source>
        <dbReference type="EMBL" id="KKB49513.1"/>
    </source>
</evidence>
<reference evidence="1 2" key="1">
    <citation type="submission" date="2013-04" db="EMBL/GenBank/DDBJ databases">
        <title>The Genome Sequence of Parabacteroides gordonii DSM 23371.</title>
        <authorList>
            <consortium name="The Broad Institute Genomics Platform"/>
            <person name="Earl A."/>
            <person name="Ward D."/>
            <person name="Feldgarden M."/>
            <person name="Gevers D."/>
            <person name="Martens E."/>
            <person name="Sakamoto M."/>
            <person name="Benno Y."/>
            <person name="Suzuki N."/>
            <person name="Matsunaga N."/>
            <person name="Koshihara K."/>
            <person name="Seki M."/>
            <person name="Komiya H."/>
            <person name="Walker B."/>
            <person name="Young S."/>
            <person name="Zeng Q."/>
            <person name="Gargeya S."/>
            <person name="Fitzgerald M."/>
            <person name="Haas B."/>
            <person name="Abouelleil A."/>
            <person name="Allen A.W."/>
            <person name="Alvarado L."/>
            <person name="Arachchi H.M."/>
            <person name="Berlin A.M."/>
            <person name="Chapman S.B."/>
            <person name="Gainer-Dewar J."/>
            <person name="Goldberg J."/>
            <person name="Griggs A."/>
            <person name="Gujja S."/>
            <person name="Hansen M."/>
            <person name="Howarth C."/>
            <person name="Imamovic A."/>
            <person name="Ireland A."/>
            <person name="Larimer J."/>
            <person name="McCowan C."/>
            <person name="Murphy C."/>
            <person name="Pearson M."/>
            <person name="Poon T.W."/>
            <person name="Priest M."/>
            <person name="Roberts A."/>
            <person name="Saif S."/>
            <person name="Shea T."/>
            <person name="Sisk P."/>
            <person name="Sykes S."/>
            <person name="Wortman J."/>
            <person name="Nusbaum C."/>
            <person name="Birren B."/>
        </authorList>
    </citation>
    <scope>NUCLEOTIDE SEQUENCE [LARGE SCALE GENOMIC DNA]</scope>
    <source>
        <strain evidence="1 2">MS-1</strain>
    </source>
</reference>